<evidence type="ECO:0000313" key="3">
    <source>
        <dbReference type="Proteomes" id="UP001642502"/>
    </source>
</evidence>
<dbReference type="Proteomes" id="UP001642502">
    <property type="component" value="Unassembled WGS sequence"/>
</dbReference>
<reference evidence="2 3" key="1">
    <citation type="submission" date="2024-01" db="EMBL/GenBank/DDBJ databases">
        <authorList>
            <person name="Allen C."/>
            <person name="Tagirdzhanova G."/>
        </authorList>
    </citation>
    <scope>NUCLEOTIDE SEQUENCE [LARGE SCALE GENOMIC DNA]</scope>
    <source>
        <strain evidence="2 3">CBS 119000</strain>
    </source>
</reference>
<keyword evidence="1" id="KW-0732">Signal</keyword>
<evidence type="ECO:0000313" key="2">
    <source>
        <dbReference type="EMBL" id="CAK7267727.1"/>
    </source>
</evidence>
<evidence type="ECO:0000256" key="1">
    <source>
        <dbReference type="SAM" id="SignalP"/>
    </source>
</evidence>
<sequence length="99" mass="9330">MKAAQTLAVLAAAIGSASASWNATATDVTTVLATVPCPTAPVGTAVSSGTGFVTVPANASYTTSSPTGPSAVVTAGASSVDVRVYLGAAAAVAAIAFSL</sequence>
<protein>
    <submittedName>
        <fullName evidence="2">Uncharacterized protein</fullName>
    </submittedName>
</protein>
<comment type="caution">
    <text evidence="2">The sequence shown here is derived from an EMBL/GenBank/DDBJ whole genome shotgun (WGS) entry which is preliminary data.</text>
</comment>
<proteinExistence type="predicted"/>
<feature type="chain" id="PRO_5045197872" evidence="1">
    <location>
        <begin position="20"/>
        <end position="99"/>
    </location>
</feature>
<gene>
    <name evidence="2" type="ORF">SEPCBS119000_002698</name>
</gene>
<keyword evidence="3" id="KW-1185">Reference proteome</keyword>
<name>A0ABP0DHS1_9PEZI</name>
<accession>A0ABP0DHS1</accession>
<feature type="signal peptide" evidence="1">
    <location>
        <begin position="1"/>
        <end position="19"/>
    </location>
</feature>
<organism evidence="2 3">
    <name type="scientific">Sporothrix epigloea</name>
    <dbReference type="NCBI Taxonomy" id="1892477"/>
    <lineage>
        <taxon>Eukaryota</taxon>
        <taxon>Fungi</taxon>
        <taxon>Dikarya</taxon>
        <taxon>Ascomycota</taxon>
        <taxon>Pezizomycotina</taxon>
        <taxon>Sordariomycetes</taxon>
        <taxon>Sordariomycetidae</taxon>
        <taxon>Ophiostomatales</taxon>
        <taxon>Ophiostomataceae</taxon>
        <taxon>Sporothrix</taxon>
    </lineage>
</organism>
<dbReference type="EMBL" id="CAWUON010000030">
    <property type="protein sequence ID" value="CAK7267727.1"/>
    <property type="molecule type" value="Genomic_DNA"/>
</dbReference>